<comment type="caution">
    <text evidence="2">The sequence shown here is derived from an EMBL/GenBank/DDBJ whole genome shotgun (WGS) entry which is preliminary data.</text>
</comment>
<evidence type="ECO:0000313" key="2">
    <source>
        <dbReference type="EMBL" id="MEQ2245701.1"/>
    </source>
</evidence>
<organism evidence="2 3">
    <name type="scientific">Ilyodon furcidens</name>
    <name type="common">goldbreast splitfin</name>
    <dbReference type="NCBI Taxonomy" id="33524"/>
    <lineage>
        <taxon>Eukaryota</taxon>
        <taxon>Metazoa</taxon>
        <taxon>Chordata</taxon>
        <taxon>Craniata</taxon>
        <taxon>Vertebrata</taxon>
        <taxon>Euteleostomi</taxon>
        <taxon>Actinopterygii</taxon>
        <taxon>Neopterygii</taxon>
        <taxon>Teleostei</taxon>
        <taxon>Neoteleostei</taxon>
        <taxon>Acanthomorphata</taxon>
        <taxon>Ovalentaria</taxon>
        <taxon>Atherinomorphae</taxon>
        <taxon>Cyprinodontiformes</taxon>
        <taxon>Goodeidae</taxon>
        <taxon>Ilyodon</taxon>
    </lineage>
</organism>
<evidence type="ECO:0000313" key="3">
    <source>
        <dbReference type="Proteomes" id="UP001482620"/>
    </source>
</evidence>
<evidence type="ECO:0000256" key="1">
    <source>
        <dbReference type="SAM" id="MobiDB-lite"/>
    </source>
</evidence>
<name>A0ABV0UKW4_9TELE</name>
<gene>
    <name evidence="2" type="ORF">ILYODFUR_030679</name>
</gene>
<sequence length="115" mass="13400">MFSLFDSFEDHELPSDIKPLQLDGRDAAVAMAMVWSPLFFPHYLFSDFLYTLPIFISLSRFNLPFLTLCRPLARFPHLSPPRTCSQTCLEHLWTNGNSDNKPEDEEHKETEHKTN</sequence>
<accession>A0ABV0UKW4</accession>
<dbReference type="Proteomes" id="UP001482620">
    <property type="component" value="Unassembled WGS sequence"/>
</dbReference>
<dbReference type="EMBL" id="JAHRIQ010074119">
    <property type="protein sequence ID" value="MEQ2245701.1"/>
    <property type="molecule type" value="Genomic_DNA"/>
</dbReference>
<feature type="compositionally biased region" description="Basic and acidic residues" evidence="1">
    <location>
        <begin position="100"/>
        <end position="115"/>
    </location>
</feature>
<proteinExistence type="predicted"/>
<feature type="region of interest" description="Disordered" evidence="1">
    <location>
        <begin position="94"/>
        <end position="115"/>
    </location>
</feature>
<protein>
    <submittedName>
        <fullName evidence="2">Uncharacterized protein</fullName>
    </submittedName>
</protein>
<keyword evidence="3" id="KW-1185">Reference proteome</keyword>
<reference evidence="2 3" key="1">
    <citation type="submission" date="2021-06" db="EMBL/GenBank/DDBJ databases">
        <authorList>
            <person name="Palmer J.M."/>
        </authorList>
    </citation>
    <scope>NUCLEOTIDE SEQUENCE [LARGE SCALE GENOMIC DNA]</scope>
    <source>
        <strain evidence="3">if_2019</strain>
        <tissue evidence="2">Muscle</tissue>
    </source>
</reference>